<dbReference type="PANTHER" id="PTHR13847">
    <property type="entry name" value="SARCOSINE DEHYDROGENASE-RELATED"/>
    <property type="match status" value="1"/>
</dbReference>
<dbReference type="InterPro" id="IPR036188">
    <property type="entry name" value="FAD/NAD-bd_sf"/>
</dbReference>
<sequence length="430" mass="46216">MEELQHMPPSLWADTAPAAPARPALTESRRADVLVIGGGFTGLSAALALAERGIDTVLLEANAIGWGASGRNGGQVIPGLKYDPETLRQRYGQERGQKMVELTGRNADVVFELIQRHGINCEASRNGWIQPAATHASLKVIETRARQWADHGVDVSWLDKATCAERLGSEAYLGAWLDPRAGGLNPLAYARGLATAAESAGARLFERSPVQGLNAQSGRWVAEVQGGATIDAGQVLLCTNGYSGGLQPGLARSVIAANSYQIATRPLTDAEAQGILPGGEVVSDARKLLLYFRRDASGRFLMGGRGPFHEPQGEPDFRHLQRAIGKLYPALKNVEIGYRWAGRVALTRDALPHVHQPAAGLTVALGYNGRGVAMGTHLGKLIGEHLGNDSLHEALPFPITPIQPIPLHGLQRLYVGAVVNYYRARDWLER</sequence>
<dbReference type="SUPFAM" id="SSF51905">
    <property type="entry name" value="FAD/NAD(P)-binding domain"/>
    <property type="match status" value="1"/>
</dbReference>
<evidence type="ECO:0000256" key="1">
    <source>
        <dbReference type="ARBA" id="ARBA00023002"/>
    </source>
</evidence>
<evidence type="ECO:0000259" key="2">
    <source>
        <dbReference type="Pfam" id="PF01266"/>
    </source>
</evidence>
<dbReference type="EMBL" id="CP053381">
    <property type="protein sequence ID" value="QTP55236.1"/>
    <property type="molecule type" value="Genomic_DNA"/>
</dbReference>
<gene>
    <name evidence="3" type="ORF">HNO51_11395</name>
</gene>
<name>A0ABX7W4D5_9GAMM</name>
<dbReference type="Gene3D" id="3.30.9.10">
    <property type="entry name" value="D-Amino Acid Oxidase, subunit A, domain 2"/>
    <property type="match status" value="1"/>
</dbReference>
<dbReference type="InterPro" id="IPR006076">
    <property type="entry name" value="FAD-dep_OxRdtase"/>
</dbReference>
<organism evidence="3 4">
    <name type="scientific">Billgrantia sulfidoxydans</name>
    <dbReference type="NCBI Taxonomy" id="2733484"/>
    <lineage>
        <taxon>Bacteria</taxon>
        <taxon>Pseudomonadati</taxon>
        <taxon>Pseudomonadota</taxon>
        <taxon>Gammaproteobacteria</taxon>
        <taxon>Oceanospirillales</taxon>
        <taxon>Halomonadaceae</taxon>
        <taxon>Billgrantia</taxon>
    </lineage>
</organism>
<feature type="domain" description="FAD dependent oxidoreductase" evidence="2">
    <location>
        <begin position="32"/>
        <end position="384"/>
    </location>
</feature>
<evidence type="ECO:0000313" key="3">
    <source>
        <dbReference type="EMBL" id="QTP55236.1"/>
    </source>
</evidence>
<proteinExistence type="predicted"/>
<protein>
    <submittedName>
        <fullName evidence="3">FAD-binding oxidoreductase</fullName>
    </submittedName>
</protein>
<dbReference type="PANTHER" id="PTHR13847:SF281">
    <property type="entry name" value="FAD DEPENDENT OXIDOREDUCTASE DOMAIN-CONTAINING PROTEIN"/>
    <property type="match status" value="1"/>
</dbReference>
<dbReference type="Pfam" id="PF01266">
    <property type="entry name" value="DAO"/>
    <property type="match status" value="1"/>
</dbReference>
<reference evidence="3 4" key="1">
    <citation type="journal article" date="2021" name="Front. Microbiol.">
        <title>Aerobic Denitrification and Heterotrophic Sulfur Oxidation in the Genus Halomonas Revealed by Six Novel Species Characterizations and Genome-Based Analysis.</title>
        <authorList>
            <person name="Wang L."/>
            <person name="Shao Z."/>
        </authorList>
    </citation>
    <scope>NUCLEOTIDE SEQUENCE [LARGE SCALE GENOMIC DNA]</scope>
    <source>
        <strain evidence="3 4">MCCC 1A11059</strain>
    </source>
</reference>
<dbReference type="Proteomes" id="UP000671868">
    <property type="component" value="Chromosome"/>
</dbReference>
<dbReference type="PRINTS" id="PR00411">
    <property type="entry name" value="PNDRDTASEI"/>
</dbReference>
<dbReference type="Gene3D" id="3.50.50.60">
    <property type="entry name" value="FAD/NAD(P)-binding domain"/>
    <property type="match status" value="1"/>
</dbReference>
<keyword evidence="4" id="KW-1185">Reference proteome</keyword>
<keyword evidence="1" id="KW-0560">Oxidoreductase</keyword>
<dbReference type="RefSeq" id="WP_209537459.1">
    <property type="nucleotide sequence ID" value="NZ_CP053381.1"/>
</dbReference>
<accession>A0ABX7W4D5</accession>
<evidence type="ECO:0000313" key="4">
    <source>
        <dbReference type="Proteomes" id="UP000671868"/>
    </source>
</evidence>